<dbReference type="SUPFAM" id="SSF63829">
    <property type="entry name" value="Calcium-dependent phosphotriesterase"/>
    <property type="match status" value="2"/>
</dbReference>
<sequence length="454" mass="51829">MKYFKSRIFKKSNFLFLALFISIISNVIAQSDAVGSLYMEGPVIGEMIDAGFLYGDSNYNAIAYASDGNVYYVICSHNKKSSAQFFRYDPRTGSVDNLGDLTDIVGEDRTKVINQGKVHCDLYEHDGKLWFGTHAGSYDRTYPGGHIMNYDIKTREFKDFGIPAPHEGLVALTMDKERERMYAVTWPGYSFLYYDIKTDKVERWQEAIAPVNQQGPRSLGVDSNTGNAYWHTMDKSIQVFDYESEEVSTLKNPNFDQPMYNVPMGKEGANYYVNVAWRSIKWSEAYQKFYGVMYFSDWLVSFDPKTEELEILDRIAASPNRKSGGVDYTSLAFELSDDGKTVYYIAPYTTVNDDGSPGDSEIHLVTYDIALRKYIDHGPIELNDGRRPRYCQGMEIGSNGMLYIVGWAKMTDHNSERWKKKYEIDKGGKPAMNIEQSVDLQEINLIEIKNPLVK</sequence>
<comment type="caution">
    <text evidence="1">The sequence shown here is derived from an EMBL/GenBank/DDBJ whole genome shotgun (WGS) entry which is preliminary data.</text>
</comment>
<organism evidence="1">
    <name type="scientific">marine sediment metagenome</name>
    <dbReference type="NCBI Taxonomy" id="412755"/>
    <lineage>
        <taxon>unclassified sequences</taxon>
        <taxon>metagenomes</taxon>
        <taxon>ecological metagenomes</taxon>
    </lineage>
</organism>
<accession>A0A0F9DF37</accession>
<proteinExistence type="predicted"/>
<evidence type="ECO:0000313" key="1">
    <source>
        <dbReference type="EMBL" id="KKL52371.1"/>
    </source>
</evidence>
<dbReference type="AlphaFoldDB" id="A0A0F9DF37"/>
<reference evidence="1" key="1">
    <citation type="journal article" date="2015" name="Nature">
        <title>Complex archaea that bridge the gap between prokaryotes and eukaryotes.</title>
        <authorList>
            <person name="Spang A."/>
            <person name="Saw J.H."/>
            <person name="Jorgensen S.L."/>
            <person name="Zaremba-Niedzwiedzka K."/>
            <person name="Martijn J."/>
            <person name="Lind A.E."/>
            <person name="van Eijk R."/>
            <person name="Schleper C."/>
            <person name="Guy L."/>
            <person name="Ettema T.J."/>
        </authorList>
    </citation>
    <scope>NUCLEOTIDE SEQUENCE</scope>
</reference>
<gene>
    <name evidence="1" type="ORF">LCGC14_2286120</name>
</gene>
<protein>
    <submittedName>
        <fullName evidence="1">Uncharacterized protein</fullName>
    </submittedName>
</protein>
<dbReference type="EMBL" id="LAZR01031916">
    <property type="protein sequence ID" value="KKL52371.1"/>
    <property type="molecule type" value="Genomic_DNA"/>
</dbReference>
<dbReference type="Gene3D" id="2.130.10.10">
    <property type="entry name" value="YVTN repeat-like/Quinoprotein amine dehydrogenase"/>
    <property type="match status" value="1"/>
</dbReference>
<dbReference type="InterPro" id="IPR015943">
    <property type="entry name" value="WD40/YVTN_repeat-like_dom_sf"/>
</dbReference>
<name>A0A0F9DF37_9ZZZZ</name>